<proteinExistence type="predicted"/>
<feature type="compositionally biased region" description="Polar residues" evidence="1">
    <location>
        <begin position="14"/>
        <end position="33"/>
    </location>
</feature>
<reference evidence="2" key="1">
    <citation type="submission" date="2020-08" db="EMBL/GenBank/DDBJ databases">
        <title>Genome sequencing and assembly of the red palm weevil Rhynchophorus ferrugineus.</title>
        <authorList>
            <person name="Dias G.B."/>
            <person name="Bergman C.M."/>
            <person name="Manee M."/>
        </authorList>
    </citation>
    <scope>NUCLEOTIDE SEQUENCE</scope>
    <source>
        <strain evidence="2">AA-2017</strain>
        <tissue evidence="2">Whole larva</tissue>
    </source>
</reference>
<name>A0A834IKH5_RHYFE</name>
<organism evidence="2 3">
    <name type="scientific">Rhynchophorus ferrugineus</name>
    <name type="common">Red palm weevil</name>
    <name type="synonym">Curculio ferrugineus</name>
    <dbReference type="NCBI Taxonomy" id="354439"/>
    <lineage>
        <taxon>Eukaryota</taxon>
        <taxon>Metazoa</taxon>
        <taxon>Ecdysozoa</taxon>
        <taxon>Arthropoda</taxon>
        <taxon>Hexapoda</taxon>
        <taxon>Insecta</taxon>
        <taxon>Pterygota</taxon>
        <taxon>Neoptera</taxon>
        <taxon>Endopterygota</taxon>
        <taxon>Coleoptera</taxon>
        <taxon>Polyphaga</taxon>
        <taxon>Cucujiformia</taxon>
        <taxon>Curculionidae</taxon>
        <taxon>Dryophthorinae</taxon>
        <taxon>Rhynchophorus</taxon>
    </lineage>
</organism>
<comment type="caution">
    <text evidence="2">The sequence shown here is derived from an EMBL/GenBank/DDBJ whole genome shotgun (WGS) entry which is preliminary data.</text>
</comment>
<feature type="region of interest" description="Disordered" evidence="1">
    <location>
        <begin position="1"/>
        <end position="51"/>
    </location>
</feature>
<gene>
    <name evidence="2" type="ORF">GWI33_002321</name>
</gene>
<dbReference type="Proteomes" id="UP000625711">
    <property type="component" value="Unassembled WGS sequence"/>
</dbReference>
<evidence type="ECO:0000313" key="3">
    <source>
        <dbReference type="Proteomes" id="UP000625711"/>
    </source>
</evidence>
<keyword evidence="3" id="KW-1185">Reference proteome</keyword>
<evidence type="ECO:0000256" key="1">
    <source>
        <dbReference type="SAM" id="MobiDB-lite"/>
    </source>
</evidence>
<protein>
    <submittedName>
        <fullName evidence="2">Uncharacterized protein</fullName>
    </submittedName>
</protein>
<evidence type="ECO:0000313" key="2">
    <source>
        <dbReference type="EMBL" id="KAF7282602.1"/>
    </source>
</evidence>
<dbReference type="EMBL" id="JAACXV010000164">
    <property type="protein sequence ID" value="KAF7282602.1"/>
    <property type="molecule type" value="Genomic_DNA"/>
</dbReference>
<dbReference type="AlphaFoldDB" id="A0A834IKH5"/>
<sequence>MSPQLSILGPWGSQPMTNSNDTDYASLPASNERSFTKRRARPGNSKVTGNPTTASLIKITSREKREDVKINAKIILLRV</sequence>
<accession>A0A834IKH5</accession>